<feature type="domain" description="ABC transporter" evidence="8">
    <location>
        <begin position="2"/>
        <end position="242"/>
    </location>
</feature>
<dbReference type="SUPFAM" id="SSF52540">
    <property type="entry name" value="P-loop containing nucleoside triphosphate hydrolases"/>
    <property type="match status" value="1"/>
</dbReference>
<dbReference type="EMBL" id="JBDLOU010000029">
    <property type="protein sequence ID" value="MEX3739637.1"/>
    <property type="molecule type" value="Genomic_DNA"/>
</dbReference>
<dbReference type="Proteomes" id="UP001558474">
    <property type="component" value="Unassembled WGS sequence"/>
</dbReference>
<evidence type="ECO:0000256" key="4">
    <source>
        <dbReference type="ARBA" id="ARBA00022840"/>
    </source>
</evidence>
<dbReference type="Pfam" id="PF00005">
    <property type="entry name" value="ABC_tran"/>
    <property type="match status" value="1"/>
</dbReference>
<evidence type="ECO:0000256" key="1">
    <source>
        <dbReference type="ARBA" id="ARBA00022448"/>
    </source>
</evidence>
<sequence>MIDIHDLSKTFALGSKRSTVLDAVSVHVPRGSITGVIGPSGAGKTTLLRCVNRLETPDSGTIVVDGTEVTAPMSGREVVALRRKAGMVFQQSSLMAHRTAEGNVAYPLEVHGVGGRERQARVADLLARVGLSPHARSYPSELSGGQRQRVGIARALALNPKILLADEATSGLDPDTTVSVLNLMRQLHDDLDLTILLITHEMDVVRRYCDRATLLRDGRVVDHGVVAELAADPDSELGRQLFSTPAANPPGDDEVSLALRLGEATESWLADLTVATGIHPRLTSASIEAVDCRTVGLATIVVSAEWERDCRKWLTANGIHIQEADA</sequence>
<reference evidence="10 12" key="3">
    <citation type="submission" date="2024-04" db="EMBL/GenBank/DDBJ databases">
        <title>Genomic Markers of Mycobacteria.</title>
        <authorList>
            <person name="Soliman M.S."/>
            <person name="Elkholy A."/>
            <person name="Soliman N.S."/>
            <person name="Abbas A."/>
            <person name="Khayrat S."/>
            <person name="Shawky S."/>
        </authorList>
    </citation>
    <scope>NUCLEOTIDE SEQUENCE [LARGE SCALE GENOMIC DNA]</scope>
    <source>
        <strain evidence="10 12">Egy-CU-AM5</strain>
    </source>
</reference>
<name>A0AAW5T6X1_9MYCO</name>
<evidence type="ECO:0000313" key="10">
    <source>
        <dbReference type="EMBL" id="MEX3739637.1"/>
    </source>
</evidence>
<evidence type="ECO:0000259" key="8">
    <source>
        <dbReference type="PROSITE" id="PS50893"/>
    </source>
</evidence>
<dbReference type="GO" id="GO:0005524">
    <property type="term" value="F:ATP binding"/>
    <property type="evidence" value="ECO:0007669"/>
    <property type="project" value="UniProtKB-KW"/>
</dbReference>
<reference evidence="9" key="2">
    <citation type="journal article" date="2022" name="BMC Genomics">
        <title>Comparative genome analysis of mycobacteria focusing on tRNA and non-coding RNA.</title>
        <authorList>
            <person name="Behra P.R.K."/>
            <person name="Pettersson B.M.F."/>
            <person name="Ramesh M."/>
            <person name="Das S."/>
            <person name="Dasgupta S."/>
            <person name="Kirsebom L.A."/>
        </authorList>
    </citation>
    <scope>NUCLEOTIDE SEQUENCE</scope>
    <source>
        <strain evidence="9">DSM 44242</strain>
    </source>
</reference>
<protein>
    <submittedName>
        <fullName evidence="9">Methionine ABC transporter ATP-binding protein</fullName>
    </submittedName>
</protein>
<evidence type="ECO:0000313" key="12">
    <source>
        <dbReference type="Proteomes" id="UP001558474"/>
    </source>
</evidence>
<evidence type="ECO:0000256" key="7">
    <source>
        <dbReference type="ARBA" id="ARBA00023136"/>
    </source>
</evidence>
<evidence type="ECO:0000313" key="9">
    <source>
        <dbReference type="EMBL" id="MCV7390428.1"/>
    </source>
</evidence>
<keyword evidence="5" id="KW-1278">Translocase</keyword>
<proteinExistence type="predicted"/>
<gene>
    <name evidence="10" type="ORF">ABFW12_15520</name>
    <name evidence="9" type="ORF">H5P34_20400</name>
</gene>
<evidence type="ECO:0000256" key="5">
    <source>
        <dbReference type="ARBA" id="ARBA00022967"/>
    </source>
</evidence>
<keyword evidence="1" id="KW-0813">Transport</keyword>
<keyword evidence="4 9" id="KW-0067">ATP-binding</keyword>
<dbReference type="GO" id="GO:0006865">
    <property type="term" value="P:amino acid transport"/>
    <property type="evidence" value="ECO:0007669"/>
    <property type="project" value="UniProtKB-KW"/>
</dbReference>
<keyword evidence="6" id="KW-0029">Amino-acid transport</keyword>
<evidence type="ECO:0000256" key="6">
    <source>
        <dbReference type="ARBA" id="ARBA00022970"/>
    </source>
</evidence>
<dbReference type="EMBL" id="JACKVC010000018">
    <property type="protein sequence ID" value="MCV7390428.1"/>
    <property type="molecule type" value="Genomic_DNA"/>
</dbReference>
<dbReference type="AlphaFoldDB" id="A0AAW5T6X1"/>
<dbReference type="Gene3D" id="3.40.50.300">
    <property type="entry name" value="P-loop containing nucleotide triphosphate hydrolases"/>
    <property type="match status" value="1"/>
</dbReference>
<keyword evidence="3" id="KW-0547">Nucleotide-binding</keyword>
<dbReference type="PROSITE" id="PS00211">
    <property type="entry name" value="ABC_TRANSPORTER_1"/>
    <property type="match status" value="1"/>
</dbReference>
<dbReference type="InterPro" id="IPR003439">
    <property type="entry name" value="ABC_transporter-like_ATP-bd"/>
</dbReference>
<organism evidence="9 11">
    <name type="scientific">Mycolicibacterium porcinum</name>
    <dbReference type="NCBI Taxonomy" id="39693"/>
    <lineage>
        <taxon>Bacteria</taxon>
        <taxon>Bacillati</taxon>
        <taxon>Actinomycetota</taxon>
        <taxon>Actinomycetes</taxon>
        <taxon>Mycobacteriales</taxon>
        <taxon>Mycobacteriaceae</taxon>
        <taxon>Mycolicibacterium</taxon>
    </lineage>
</organism>
<dbReference type="PROSITE" id="PS50893">
    <property type="entry name" value="ABC_TRANSPORTER_2"/>
    <property type="match status" value="1"/>
</dbReference>
<evidence type="ECO:0000256" key="2">
    <source>
        <dbReference type="ARBA" id="ARBA00022475"/>
    </source>
</evidence>
<dbReference type="Proteomes" id="UP001141659">
    <property type="component" value="Unassembled WGS sequence"/>
</dbReference>
<dbReference type="RefSeq" id="WP_036446699.1">
    <property type="nucleotide sequence ID" value="NZ_JACKVC010000018.1"/>
</dbReference>
<dbReference type="InterPro" id="IPR050086">
    <property type="entry name" value="MetN_ABC_transporter-like"/>
</dbReference>
<keyword evidence="12" id="KW-1185">Reference proteome</keyword>
<reference evidence="9" key="1">
    <citation type="submission" date="2020-07" db="EMBL/GenBank/DDBJ databases">
        <authorList>
            <person name="Pettersson B.M.F."/>
            <person name="Behra P.R.K."/>
            <person name="Ramesh M."/>
            <person name="Das S."/>
            <person name="Dasgupta S."/>
            <person name="Kirsebom L.A."/>
        </authorList>
    </citation>
    <scope>NUCLEOTIDE SEQUENCE</scope>
    <source>
        <strain evidence="9">DSM 44242</strain>
    </source>
</reference>
<keyword evidence="7" id="KW-0472">Membrane</keyword>
<comment type="caution">
    <text evidence="9">The sequence shown here is derived from an EMBL/GenBank/DDBJ whole genome shotgun (WGS) entry which is preliminary data.</text>
</comment>
<dbReference type="PANTHER" id="PTHR43166:SF30">
    <property type="entry name" value="METHIONINE IMPORT ATP-BINDING PROTEIN METN"/>
    <property type="match status" value="1"/>
</dbReference>
<dbReference type="PANTHER" id="PTHR43166">
    <property type="entry name" value="AMINO ACID IMPORT ATP-BINDING PROTEIN"/>
    <property type="match status" value="1"/>
</dbReference>
<dbReference type="InterPro" id="IPR027417">
    <property type="entry name" value="P-loop_NTPase"/>
</dbReference>
<keyword evidence="2" id="KW-1003">Cell membrane</keyword>
<dbReference type="GO" id="GO:0016887">
    <property type="term" value="F:ATP hydrolysis activity"/>
    <property type="evidence" value="ECO:0007669"/>
    <property type="project" value="InterPro"/>
</dbReference>
<dbReference type="SMART" id="SM00382">
    <property type="entry name" value="AAA"/>
    <property type="match status" value="1"/>
</dbReference>
<evidence type="ECO:0000256" key="3">
    <source>
        <dbReference type="ARBA" id="ARBA00022741"/>
    </source>
</evidence>
<accession>A0AAW5T6X1</accession>
<dbReference type="InterPro" id="IPR017871">
    <property type="entry name" value="ABC_transporter-like_CS"/>
</dbReference>
<dbReference type="InterPro" id="IPR003593">
    <property type="entry name" value="AAA+_ATPase"/>
</dbReference>
<evidence type="ECO:0000313" key="11">
    <source>
        <dbReference type="Proteomes" id="UP001141659"/>
    </source>
</evidence>